<evidence type="ECO:0000313" key="3">
    <source>
        <dbReference type="Proteomes" id="UP000608154"/>
    </source>
</evidence>
<evidence type="ECO:0000313" key="2">
    <source>
        <dbReference type="EMBL" id="GGB86445.1"/>
    </source>
</evidence>
<proteinExistence type="predicted"/>
<keyword evidence="3" id="KW-1185">Reference proteome</keyword>
<accession>A0A916TPA9</accession>
<keyword evidence="1" id="KW-0812">Transmembrane</keyword>
<dbReference type="RefSeq" id="WP_188767155.1">
    <property type="nucleotide sequence ID" value="NZ_BMHK01000001.1"/>
</dbReference>
<reference evidence="2" key="1">
    <citation type="journal article" date="2014" name="Int. J. Syst. Evol. Microbiol.">
        <title>Complete genome sequence of Corynebacterium casei LMG S-19264T (=DSM 44701T), isolated from a smear-ripened cheese.</title>
        <authorList>
            <consortium name="US DOE Joint Genome Institute (JGI-PGF)"/>
            <person name="Walter F."/>
            <person name="Albersmeier A."/>
            <person name="Kalinowski J."/>
            <person name="Ruckert C."/>
        </authorList>
    </citation>
    <scope>NUCLEOTIDE SEQUENCE</scope>
    <source>
        <strain evidence="2">CGMCC 1.15095</strain>
    </source>
</reference>
<feature type="transmembrane region" description="Helical" evidence="1">
    <location>
        <begin position="44"/>
        <end position="62"/>
    </location>
</feature>
<keyword evidence="1" id="KW-0472">Membrane</keyword>
<keyword evidence="1" id="KW-1133">Transmembrane helix</keyword>
<evidence type="ECO:0000256" key="1">
    <source>
        <dbReference type="SAM" id="Phobius"/>
    </source>
</evidence>
<dbReference type="EMBL" id="BMHK01000001">
    <property type="protein sequence ID" value="GGB86445.1"/>
    <property type="molecule type" value="Genomic_DNA"/>
</dbReference>
<dbReference type="Proteomes" id="UP000608154">
    <property type="component" value="Unassembled WGS sequence"/>
</dbReference>
<comment type="caution">
    <text evidence="2">The sequence shown here is derived from an EMBL/GenBank/DDBJ whole genome shotgun (WGS) entry which is preliminary data.</text>
</comment>
<reference evidence="2" key="2">
    <citation type="submission" date="2020-09" db="EMBL/GenBank/DDBJ databases">
        <authorList>
            <person name="Sun Q."/>
            <person name="Zhou Y."/>
        </authorList>
    </citation>
    <scope>NUCLEOTIDE SEQUENCE</scope>
    <source>
        <strain evidence="2">CGMCC 1.15095</strain>
    </source>
</reference>
<organism evidence="2 3">
    <name type="scientific">Novosphingobium endophyticum</name>
    <dbReference type="NCBI Taxonomy" id="1955250"/>
    <lineage>
        <taxon>Bacteria</taxon>
        <taxon>Pseudomonadati</taxon>
        <taxon>Pseudomonadota</taxon>
        <taxon>Alphaproteobacteria</taxon>
        <taxon>Sphingomonadales</taxon>
        <taxon>Sphingomonadaceae</taxon>
        <taxon>Novosphingobium</taxon>
    </lineage>
</organism>
<sequence length="69" mass="7440">MIVLRIVAFTLGLLAIAMGLLWLGQGTGVVMWPEESFMLADRTWAVRGAILAAVGCIIVWLARRGNGGR</sequence>
<dbReference type="AlphaFoldDB" id="A0A916TPA9"/>
<feature type="transmembrane region" description="Helical" evidence="1">
    <location>
        <begin position="7"/>
        <end position="24"/>
    </location>
</feature>
<evidence type="ECO:0008006" key="4">
    <source>
        <dbReference type="Google" id="ProtNLM"/>
    </source>
</evidence>
<protein>
    <recommendedName>
        <fullName evidence="4">DUF3185 family protein</fullName>
    </recommendedName>
</protein>
<name>A0A916TPA9_9SPHN</name>
<gene>
    <name evidence="2" type="ORF">GCM10011494_00940</name>
</gene>